<name>A0A8T2TDL3_CERRI</name>
<reference evidence="1" key="1">
    <citation type="submission" date="2021-08" db="EMBL/GenBank/DDBJ databases">
        <title>WGS assembly of Ceratopteris richardii.</title>
        <authorList>
            <person name="Marchant D.B."/>
            <person name="Chen G."/>
            <person name="Jenkins J."/>
            <person name="Shu S."/>
            <person name="Leebens-Mack J."/>
            <person name="Grimwood J."/>
            <person name="Schmutz J."/>
            <person name="Soltis P."/>
            <person name="Soltis D."/>
            <person name="Chen Z.-H."/>
        </authorList>
    </citation>
    <scope>NUCLEOTIDE SEQUENCE</scope>
    <source>
        <strain evidence="1">Whitten #5841</strain>
        <tissue evidence="1">Leaf</tissue>
    </source>
</reference>
<organism evidence="1 2">
    <name type="scientific">Ceratopteris richardii</name>
    <name type="common">Triangle waterfern</name>
    <dbReference type="NCBI Taxonomy" id="49495"/>
    <lineage>
        <taxon>Eukaryota</taxon>
        <taxon>Viridiplantae</taxon>
        <taxon>Streptophyta</taxon>
        <taxon>Embryophyta</taxon>
        <taxon>Tracheophyta</taxon>
        <taxon>Polypodiopsida</taxon>
        <taxon>Polypodiidae</taxon>
        <taxon>Polypodiales</taxon>
        <taxon>Pteridineae</taxon>
        <taxon>Pteridaceae</taxon>
        <taxon>Parkerioideae</taxon>
        <taxon>Ceratopteris</taxon>
    </lineage>
</organism>
<dbReference type="Proteomes" id="UP000825935">
    <property type="component" value="Chromosome 13"/>
</dbReference>
<sequence>MERAISLVLLFRSGSMVGLQPPARCLWHPLGRSRSSYEMEAMGSVHGDSPTRVALWELPTPTIAHVRSVIDLTNDPPYPTLHDSPFLFYLVESLSGMFWSSSHIPGEEVSHPFRHPTRRRNDPLARAALYQLSYILCACLVQATHPSRMQHTTPRHTVLSKCPLVTSLC</sequence>
<dbReference type="EMBL" id="CM035418">
    <property type="protein sequence ID" value="KAH7421361.1"/>
    <property type="molecule type" value="Genomic_DNA"/>
</dbReference>
<dbReference type="OrthoDB" id="1613770at2759"/>
<gene>
    <name evidence="1" type="ORF">KP509_13G053400</name>
</gene>
<protein>
    <submittedName>
        <fullName evidence="1">Uncharacterized protein</fullName>
    </submittedName>
</protein>
<evidence type="ECO:0000313" key="1">
    <source>
        <dbReference type="EMBL" id="KAH7421361.1"/>
    </source>
</evidence>
<comment type="caution">
    <text evidence="1">The sequence shown here is derived from an EMBL/GenBank/DDBJ whole genome shotgun (WGS) entry which is preliminary data.</text>
</comment>
<accession>A0A8T2TDL3</accession>
<dbReference type="AlphaFoldDB" id="A0A8T2TDL3"/>
<proteinExistence type="predicted"/>
<evidence type="ECO:0000313" key="2">
    <source>
        <dbReference type="Proteomes" id="UP000825935"/>
    </source>
</evidence>
<keyword evidence="2" id="KW-1185">Reference proteome</keyword>